<dbReference type="OrthoDB" id="205088at2157"/>
<dbReference type="Proteomes" id="UP000273828">
    <property type="component" value="Unassembled WGS sequence"/>
</dbReference>
<reference evidence="2 3" key="1">
    <citation type="submission" date="2018-10" db="EMBL/GenBank/DDBJ databases">
        <title>Natrarchaeobius chitinivorans gen. nov., sp. nov., and Natrarchaeobius haloalkaliphilus sp. nov., alkaliphilic, chitin-utilizing haloarchaea from hypersaline alkaline lakes.</title>
        <authorList>
            <person name="Sorokin D.Y."/>
            <person name="Elcheninov A.G."/>
            <person name="Kostrikina N.A."/>
            <person name="Bale N.J."/>
            <person name="Sinninghe Damste J.S."/>
            <person name="Khijniak T.V."/>
            <person name="Kublanov I.V."/>
            <person name="Toshchakov S.V."/>
        </authorList>
    </citation>
    <scope>NUCLEOTIDE SEQUENCE [LARGE SCALE GENOMIC DNA]</scope>
    <source>
        <strain evidence="2 3">AArcht-Sl</strain>
    </source>
</reference>
<evidence type="ECO:0000313" key="2">
    <source>
        <dbReference type="EMBL" id="RQG91637.1"/>
    </source>
</evidence>
<keyword evidence="3" id="KW-1185">Reference proteome</keyword>
<name>A0A3N6LSU6_9EURY</name>
<dbReference type="EMBL" id="REFY01000002">
    <property type="protein sequence ID" value="RQG91637.1"/>
    <property type="molecule type" value="Genomic_DNA"/>
</dbReference>
<evidence type="ECO:0008006" key="4">
    <source>
        <dbReference type="Google" id="ProtNLM"/>
    </source>
</evidence>
<comment type="caution">
    <text evidence="2">The sequence shown here is derived from an EMBL/GenBank/DDBJ whole genome shotgun (WGS) entry which is preliminary data.</text>
</comment>
<evidence type="ECO:0000256" key="1">
    <source>
        <dbReference type="SAM" id="MobiDB-lite"/>
    </source>
</evidence>
<feature type="region of interest" description="Disordered" evidence="1">
    <location>
        <begin position="225"/>
        <end position="273"/>
    </location>
</feature>
<gene>
    <name evidence="2" type="ORF">EA462_06730</name>
</gene>
<proteinExistence type="predicted"/>
<protein>
    <recommendedName>
        <fullName evidence="4">Acetyl-CoA synthetase</fullName>
    </recommendedName>
</protein>
<dbReference type="AlphaFoldDB" id="A0A3N6LSU6"/>
<evidence type="ECO:0000313" key="3">
    <source>
        <dbReference type="Proteomes" id="UP000273828"/>
    </source>
</evidence>
<dbReference type="SUPFAM" id="SSF56801">
    <property type="entry name" value="Acetyl-CoA synthetase-like"/>
    <property type="match status" value="1"/>
</dbReference>
<dbReference type="RefSeq" id="WP_124177767.1">
    <property type="nucleotide sequence ID" value="NZ_REFY01000002.1"/>
</dbReference>
<organism evidence="2 3">
    <name type="scientific">Natrarchaeobius halalkaliphilus</name>
    <dbReference type="NCBI Taxonomy" id="1679091"/>
    <lineage>
        <taxon>Archaea</taxon>
        <taxon>Methanobacteriati</taxon>
        <taxon>Methanobacteriota</taxon>
        <taxon>Stenosarchaea group</taxon>
        <taxon>Halobacteria</taxon>
        <taxon>Halobacteriales</taxon>
        <taxon>Natrialbaceae</taxon>
        <taxon>Natrarchaeobius</taxon>
    </lineage>
</organism>
<accession>A0A3N6LSU6</accession>
<sequence length="273" mass="29279">MDVATVDELFARDRRDERTALVDRTGREYDAHWLCTTAWKAGNFLRHAGVREGTTVGVVGDGPLALVSFLGTTLLEGTTRFEPPSDLSSEDGFRALVAPVTVLESGTYDLPPGAQRLGYGEKPTEPAVQHFDAGLWSENPSFPPRSIDPSVAMVSDGDRLVSHETALEAARDVIDEYGLAAGDRVVVREPWPVLETVVAGVIAPLLADGVVVLADGEGVSALEDETKERAFEDGELDGSIEPPARGEYAVSSEPVPEPERIVPDSVSLDDPLF</sequence>